<feature type="compositionally biased region" description="Polar residues" evidence="5">
    <location>
        <begin position="891"/>
        <end position="904"/>
    </location>
</feature>
<evidence type="ECO:0000256" key="5">
    <source>
        <dbReference type="SAM" id="MobiDB-lite"/>
    </source>
</evidence>
<proteinExistence type="predicted"/>
<dbReference type="OMA" id="AYPLWTV"/>
<dbReference type="Pfam" id="PF21245">
    <property type="entry name" value="PI4KB-PIK1_PIK"/>
    <property type="match status" value="1"/>
</dbReference>
<dbReference type="Gene3D" id="3.30.1010.10">
    <property type="entry name" value="Phosphatidylinositol 3-kinase Catalytic Subunit, Chain A, domain 4"/>
    <property type="match status" value="1"/>
</dbReference>
<dbReference type="CDD" id="cd05168">
    <property type="entry name" value="PI4Kc_III_beta"/>
    <property type="match status" value="1"/>
</dbReference>
<dbReference type="GO" id="GO:0004430">
    <property type="term" value="F:1-phosphatidylinositol 4-kinase activity"/>
    <property type="evidence" value="ECO:0000318"/>
    <property type="project" value="GO_Central"/>
</dbReference>
<dbReference type="PANTHER" id="PTHR10048">
    <property type="entry name" value="PHOSPHATIDYLINOSITOL KINASE"/>
    <property type="match status" value="1"/>
</dbReference>
<dbReference type="PROSITE" id="PS51545">
    <property type="entry name" value="PIK_HELICAL"/>
    <property type="match status" value="1"/>
</dbReference>
<dbReference type="InterPro" id="IPR015433">
    <property type="entry name" value="PI3/4_kinase"/>
</dbReference>
<dbReference type="Proteomes" id="UP000054558">
    <property type="component" value="Unassembled WGS sequence"/>
</dbReference>
<name>A0A1Y1ILT2_KLENI</name>
<dbReference type="EMBL" id="DF237795">
    <property type="protein sequence ID" value="GAQ91754.1"/>
    <property type="molecule type" value="Genomic_DNA"/>
</dbReference>
<evidence type="ECO:0000256" key="1">
    <source>
        <dbReference type="ARBA" id="ARBA00001686"/>
    </source>
</evidence>
<reference evidence="8 9" key="1">
    <citation type="journal article" date="2014" name="Nat. Commun.">
        <title>Klebsormidium flaccidum genome reveals primary factors for plant terrestrial adaptation.</title>
        <authorList>
            <person name="Hori K."/>
            <person name="Maruyama F."/>
            <person name="Fujisawa T."/>
            <person name="Togashi T."/>
            <person name="Yamamoto N."/>
            <person name="Seo M."/>
            <person name="Sato S."/>
            <person name="Yamada T."/>
            <person name="Mori H."/>
            <person name="Tajima N."/>
            <person name="Moriyama T."/>
            <person name="Ikeuchi M."/>
            <person name="Watanabe M."/>
            <person name="Wada H."/>
            <person name="Kobayashi K."/>
            <person name="Saito M."/>
            <person name="Masuda T."/>
            <person name="Sasaki-Sekimoto Y."/>
            <person name="Mashiguchi K."/>
            <person name="Awai K."/>
            <person name="Shimojima M."/>
            <person name="Masuda S."/>
            <person name="Iwai M."/>
            <person name="Nobusawa T."/>
            <person name="Narise T."/>
            <person name="Kondo S."/>
            <person name="Saito H."/>
            <person name="Sato R."/>
            <person name="Murakawa M."/>
            <person name="Ihara Y."/>
            <person name="Oshima-Yamada Y."/>
            <person name="Ohtaka K."/>
            <person name="Satoh M."/>
            <person name="Sonobe K."/>
            <person name="Ishii M."/>
            <person name="Ohtani R."/>
            <person name="Kanamori-Sato M."/>
            <person name="Honoki R."/>
            <person name="Miyazaki D."/>
            <person name="Mochizuki H."/>
            <person name="Umetsu J."/>
            <person name="Higashi K."/>
            <person name="Shibata D."/>
            <person name="Kamiya Y."/>
            <person name="Sato N."/>
            <person name="Nakamura Y."/>
            <person name="Tabata S."/>
            <person name="Ida S."/>
            <person name="Kurokawa K."/>
            <person name="Ohta H."/>
        </authorList>
    </citation>
    <scope>NUCLEOTIDE SEQUENCE [LARGE SCALE GENOMIC DNA]</scope>
    <source>
        <strain evidence="8 9">NIES-2285</strain>
    </source>
</reference>
<dbReference type="SUPFAM" id="SSF48371">
    <property type="entry name" value="ARM repeat"/>
    <property type="match status" value="1"/>
</dbReference>
<dbReference type="InterPro" id="IPR000403">
    <property type="entry name" value="PI3/4_kinase_cat_dom"/>
</dbReference>
<feature type="region of interest" description="Disordered" evidence="5">
    <location>
        <begin position="882"/>
        <end position="930"/>
    </location>
</feature>
<dbReference type="InterPro" id="IPR018936">
    <property type="entry name" value="PI3/4_kinase_CS"/>
</dbReference>
<dbReference type="OrthoDB" id="10264149at2759"/>
<dbReference type="SMART" id="SM00146">
    <property type="entry name" value="PI3Kc"/>
    <property type="match status" value="1"/>
</dbReference>
<evidence type="ECO:0000256" key="4">
    <source>
        <dbReference type="ARBA" id="ARBA00022777"/>
    </source>
</evidence>
<dbReference type="GO" id="GO:0046854">
    <property type="term" value="P:phosphatidylinositol phosphate biosynthetic process"/>
    <property type="evidence" value="ECO:0000318"/>
    <property type="project" value="GO_Central"/>
</dbReference>
<dbReference type="EC" id="2.7.1.67" evidence="2"/>
<dbReference type="Gene3D" id="1.25.40.70">
    <property type="entry name" value="Phosphatidylinositol 3-kinase, accessory domain (PIK)"/>
    <property type="match status" value="1"/>
</dbReference>
<accession>A0A1Y1ILT2</accession>
<feature type="region of interest" description="Disordered" evidence="5">
    <location>
        <begin position="1"/>
        <end position="22"/>
    </location>
</feature>
<dbReference type="FunFam" id="3.30.1010.10:FF:000038">
    <property type="entry name" value="Phosphatidylinositol 4-kinase beta 1"/>
    <property type="match status" value="1"/>
</dbReference>
<evidence type="ECO:0000259" key="6">
    <source>
        <dbReference type="PROSITE" id="PS50290"/>
    </source>
</evidence>
<dbReference type="Pfam" id="PF00454">
    <property type="entry name" value="PI3_PI4_kinase"/>
    <property type="match status" value="1"/>
</dbReference>
<feature type="domain" description="PI3K/PI4K catalytic" evidence="6">
    <location>
        <begin position="1048"/>
        <end position="1322"/>
    </location>
</feature>
<dbReference type="SUPFAM" id="SSF56112">
    <property type="entry name" value="Protein kinase-like (PK-like)"/>
    <property type="match status" value="1"/>
</dbReference>
<dbReference type="PROSITE" id="PS00916">
    <property type="entry name" value="PI3_4_KINASE_2"/>
    <property type="match status" value="1"/>
</dbReference>
<dbReference type="PROSITE" id="PS00915">
    <property type="entry name" value="PI3_4_KINASE_1"/>
    <property type="match status" value="1"/>
</dbReference>
<dbReference type="InterPro" id="IPR016024">
    <property type="entry name" value="ARM-type_fold"/>
</dbReference>
<evidence type="ECO:0000259" key="7">
    <source>
        <dbReference type="PROSITE" id="PS51545"/>
    </source>
</evidence>
<feature type="region of interest" description="Disordered" evidence="5">
    <location>
        <begin position="177"/>
        <end position="482"/>
    </location>
</feature>
<dbReference type="GO" id="GO:0016020">
    <property type="term" value="C:membrane"/>
    <property type="evidence" value="ECO:0000318"/>
    <property type="project" value="GO_Central"/>
</dbReference>
<organism evidence="8 9">
    <name type="scientific">Klebsormidium nitens</name>
    <name type="common">Green alga</name>
    <name type="synonym">Ulothrix nitens</name>
    <dbReference type="NCBI Taxonomy" id="105231"/>
    <lineage>
        <taxon>Eukaryota</taxon>
        <taxon>Viridiplantae</taxon>
        <taxon>Streptophyta</taxon>
        <taxon>Klebsormidiophyceae</taxon>
        <taxon>Klebsormidiales</taxon>
        <taxon>Klebsormidiaceae</taxon>
        <taxon>Klebsormidium</taxon>
    </lineage>
</organism>
<evidence type="ECO:0000256" key="2">
    <source>
        <dbReference type="ARBA" id="ARBA00012169"/>
    </source>
</evidence>
<evidence type="ECO:0000313" key="8">
    <source>
        <dbReference type="EMBL" id="GAQ91754.1"/>
    </source>
</evidence>
<protein>
    <recommendedName>
        <fullName evidence="2">1-phosphatidylinositol 4-kinase</fullName>
        <ecNumber evidence="2">2.7.1.67</ecNumber>
    </recommendedName>
</protein>
<dbReference type="GO" id="GO:0048015">
    <property type="term" value="P:phosphatidylinositol-mediated signaling"/>
    <property type="evidence" value="ECO:0000318"/>
    <property type="project" value="GO_Central"/>
</dbReference>
<dbReference type="InterPro" id="IPR049160">
    <property type="entry name" value="PI4KB-PIK1_PIK"/>
</dbReference>
<dbReference type="PANTHER" id="PTHR10048:SF22">
    <property type="entry name" value="PHOSPHATIDYLINOSITOL 4-KINASE BETA"/>
    <property type="match status" value="1"/>
</dbReference>
<dbReference type="InterPro" id="IPR001263">
    <property type="entry name" value="PI3K_accessory_dom"/>
</dbReference>
<keyword evidence="4 8" id="KW-0418">Kinase</keyword>
<dbReference type="InterPro" id="IPR057754">
    <property type="entry name" value="PI4-kinase_beta/PIK1_cat"/>
</dbReference>
<keyword evidence="3" id="KW-0808">Transferase</keyword>
<feature type="compositionally biased region" description="Low complexity" evidence="5">
    <location>
        <begin position="177"/>
        <end position="195"/>
    </location>
</feature>
<dbReference type="FunFam" id="1.10.1070.11:FF:000016">
    <property type="entry name" value="PIK1p Phosphatidylinositol 4-kinase"/>
    <property type="match status" value="1"/>
</dbReference>
<feature type="compositionally biased region" description="Basic residues" evidence="5">
    <location>
        <begin position="390"/>
        <end position="402"/>
    </location>
</feature>
<dbReference type="InterPro" id="IPR042236">
    <property type="entry name" value="PI3K_accessory_sf"/>
</dbReference>
<evidence type="ECO:0000313" key="9">
    <source>
        <dbReference type="Proteomes" id="UP000054558"/>
    </source>
</evidence>
<feature type="compositionally biased region" description="Basic and acidic residues" evidence="5">
    <location>
        <begin position="236"/>
        <end position="292"/>
    </location>
</feature>
<feature type="region of interest" description="Disordered" evidence="5">
    <location>
        <begin position="828"/>
        <end position="859"/>
    </location>
</feature>
<comment type="catalytic activity">
    <reaction evidence="1">
        <text>a 1,2-diacyl-sn-glycero-3-phospho-(1D-myo-inositol) + ATP = a 1,2-diacyl-sn-glycero-3-phospho-(1D-myo-inositol 4-phosphate) + ADP + H(+)</text>
        <dbReference type="Rhea" id="RHEA:19877"/>
        <dbReference type="ChEBI" id="CHEBI:15378"/>
        <dbReference type="ChEBI" id="CHEBI:30616"/>
        <dbReference type="ChEBI" id="CHEBI:57880"/>
        <dbReference type="ChEBI" id="CHEBI:58178"/>
        <dbReference type="ChEBI" id="CHEBI:456216"/>
        <dbReference type="EC" id="2.7.1.67"/>
    </reaction>
</comment>
<dbReference type="InterPro" id="IPR011009">
    <property type="entry name" value="Kinase-like_dom_sf"/>
</dbReference>
<feature type="domain" description="PIK helical" evidence="7">
    <location>
        <begin position="1"/>
        <end position="140"/>
    </location>
</feature>
<gene>
    <name evidence="8" type="ORF">KFL_008460030</name>
</gene>
<evidence type="ECO:0000256" key="3">
    <source>
        <dbReference type="ARBA" id="ARBA00022679"/>
    </source>
</evidence>
<sequence>MLLGYPPGIPEGGELPKDVTQGGSSSGDGSWLLRFFDSAFFCEWIAVSYLFRYEHGGVRDYLCNRMYALPLAGMERYLFQLCFMLIQCPSPSLERYVVDLCTRSLHIALKVYWLLLAEVEDLADASARAEVERLQRICEEAAIRHLPPTPWKLKGKAGKGDARRRFGRGRRLLALPSLPSLSSSSASKSPALPAPGKADGERKESLSGSPLTPRSDEKEADLTKSSSLRRLMPGSKTKDSPSKHTSKEKDALKKERDKERDKGSPKSRTPKGEGSKGKDSFWKRLWRDKAEGEDGEDCDELSRVEATGAPRSVCKSEDEGEADPLRSPSVVTKSEGEGEGERLRSFRSVGSTSEDERPGFWKRRLTFSYSDREKETESMGESESADERASRRRSSKRFRWRSRRDAHERSVESSGESSADEREPGSRSVGSSRREREAQQTLATIGDSGNEAGSSNDEAEECQAGTAQQRGGDAEGTVGGSAAVAVGADTSVGPSSAAQGGSAGEAVPAVRGLTVEVDVGGGGDGGDSRSETTSPAATPDRVGDFSPSTHALELQPSRAGAGGRAGKGGAQQAGQAERAMVAGKGEKGGKNTFRLAALLWGNGDVAVARLKKLEQEAAAKGREGTLLSPPSAAALAQAAAQPRLPRHPSFSIRQGIIHATQDFVRALCDASSGLVDVYPMADRQVALRQSLAELNTHLELAGPDSGMVFPLGSPARMVHIPEDEAVLLNSRDKAPFMICCEVLKYDDPSASKNEQAAPSKLLNGGLTAWWRQANGGGASPGRVSWDGAASLPLPWALPLGPPELLSPPDPALGGLVDPPAQLVEVALKVGRRRKRRGSPPAEGKATTRGASLPPIPGAGPAHRRLWSFGSVLEGYESETAAWAAGEGGSRTGSRNPSESGSVSTGEAEVRLGTAPLDGDPDSPGAENSARVVPTCSSDAEEAAVDDEAWVTVSLRAVPGASMSEFGEVDEGRKGGGAKKHHRRIPSAVAFAEAKAMAAKGMAPPVPSLPAKAWASVLGNGDSATPRPSDAALADAREVRATAAETLGERWEEKKARIRRKSRFGKAPGWDLRSVIVKSGDDCRQEHLAAQLVAHFADIYAEAGLPLWLRPYEVLVTSSRTALIETITDAISIHAVKSRSAACANGGSLRDHFHAKYGRDTPAHHTAQRNFVESMAGYSILSYLLQVKDRHNGNLLLDEDGHIIHIDFGFMLSNSPGGVNFESAPFKLTRELLEVMDSDAEGRESAAFSYFTRLCIHGFLACRKHAERIIVLIEMMQNSGCPCFKGGVRSIQNLRKRFALTFTEQQCVSLVVSLINSSLDAWRTRQYDYYQRLLNGIL</sequence>
<dbReference type="STRING" id="105231.A0A1Y1ILT2"/>
<dbReference type="Gene3D" id="1.10.1070.11">
    <property type="entry name" value="Phosphatidylinositol 3-/4-kinase, catalytic domain"/>
    <property type="match status" value="1"/>
</dbReference>
<dbReference type="PROSITE" id="PS50290">
    <property type="entry name" value="PI3_4_KINASE_3"/>
    <property type="match status" value="1"/>
</dbReference>
<feature type="compositionally biased region" description="Gly residues" evidence="5">
    <location>
        <begin position="560"/>
        <end position="571"/>
    </location>
</feature>
<feature type="compositionally biased region" description="Basic and acidic residues" evidence="5">
    <location>
        <begin position="334"/>
        <end position="344"/>
    </location>
</feature>
<dbReference type="GO" id="GO:0005737">
    <property type="term" value="C:cytoplasm"/>
    <property type="evidence" value="ECO:0000318"/>
    <property type="project" value="GO_Central"/>
</dbReference>
<keyword evidence="9" id="KW-1185">Reference proteome</keyword>
<dbReference type="InterPro" id="IPR036940">
    <property type="entry name" value="PI3/4_kinase_cat_sf"/>
</dbReference>
<feature type="region of interest" description="Disordered" evidence="5">
    <location>
        <begin position="516"/>
        <end position="586"/>
    </location>
</feature>